<name>A0A5M4B785_9FLAO</name>
<accession>A0A5M4B785</accession>
<organism evidence="1 2">
    <name type="scientific">Capnocytophaga felis</name>
    <dbReference type="NCBI Taxonomy" id="2267611"/>
    <lineage>
        <taxon>Bacteria</taxon>
        <taxon>Pseudomonadati</taxon>
        <taxon>Bacteroidota</taxon>
        <taxon>Flavobacteriia</taxon>
        <taxon>Flavobacteriales</taxon>
        <taxon>Flavobacteriaceae</taxon>
        <taxon>Capnocytophaga</taxon>
    </lineage>
</organism>
<dbReference type="AlphaFoldDB" id="A0A5M4B785"/>
<dbReference type="EMBL" id="BLBC01000005">
    <property type="protein sequence ID" value="GET45463.1"/>
    <property type="molecule type" value="Genomic_DNA"/>
</dbReference>
<keyword evidence="2" id="KW-1185">Reference proteome</keyword>
<evidence type="ECO:0000313" key="1">
    <source>
        <dbReference type="EMBL" id="GET45463.1"/>
    </source>
</evidence>
<gene>
    <name evidence="1" type="ORF">RCZ01_07650</name>
</gene>
<dbReference type="Proteomes" id="UP000398217">
    <property type="component" value="Unassembled WGS sequence"/>
</dbReference>
<sequence length="120" mass="14152">MKIFESEIQKYLNEANLGMRTYIKKEYSKSIFKSYYAFFDDFLFKYGVISINIHGITDKENKFIPYLKFAKKNIFRENEGFLDLSSQGVSGDVAQRLMANYLISNLNFVPLDRLENWSDD</sequence>
<proteinExistence type="predicted"/>
<protein>
    <submittedName>
        <fullName evidence="1">Uncharacterized protein</fullName>
    </submittedName>
</protein>
<evidence type="ECO:0000313" key="2">
    <source>
        <dbReference type="Proteomes" id="UP000398217"/>
    </source>
</evidence>
<reference evidence="2" key="1">
    <citation type="journal article" date="2020" name="Int. J. Syst. Evol. Microbiol.">
        <title>Capnocytophaga felis sp. nov. isolated from the feline oral cavity.</title>
        <authorList>
            <person name="Suzuki M."/>
            <person name="Umeda K."/>
            <person name="Kimura M."/>
            <person name="Imaoka K."/>
            <person name="Morikawa S."/>
            <person name="Maeda K."/>
        </authorList>
    </citation>
    <scope>NUCLEOTIDE SEQUENCE [LARGE SCALE GENOMIC DNA]</scope>
    <source>
        <strain evidence="2">KC07070</strain>
    </source>
</reference>
<comment type="caution">
    <text evidence="1">The sequence shown here is derived from an EMBL/GenBank/DDBJ whole genome shotgun (WGS) entry which is preliminary data.</text>
</comment>